<evidence type="ECO:0000313" key="1">
    <source>
        <dbReference type="EMBL" id="GBM58723.1"/>
    </source>
</evidence>
<dbReference type="EMBL" id="BGPR01001647">
    <property type="protein sequence ID" value="GBM58723.1"/>
    <property type="molecule type" value="Genomic_DNA"/>
</dbReference>
<sequence>MRRFANDVTKRSSAEITGEVSCDLWAVRDKAAEKIPFIRFQIHYIHDRDHAAALMGPFFATVYRLPTVKTSRNTRSALSQVFKEMNAFISPFSSPWNGFEICN</sequence>
<accession>A0A4Y2GZ50</accession>
<evidence type="ECO:0000313" key="2">
    <source>
        <dbReference type="Proteomes" id="UP000499080"/>
    </source>
</evidence>
<protein>
    <submittedName>
        <fullName evidence="1">Uncharacterized protein</fullName>
    </submittedName>
</protein>
<name>A0A4Y2GZ50_ARAVE</name>
<gene>
    <name evidence="1" type="ORF">AVEN_175332_1</name>
</gene>
<proteinExistence type="predicted"/>
<keyword evidence="2" id="KW-1185">Reference proteome</keyword>
<comment type="caution">
    <text evidence="1">The sequence shown here is derived from an EMBL/GenBank/DDBJ whole genome shotgun (WGS) entry which is preliminary data.</text>
</comment>
<reference evidence="1 2" key="1">
    <citation type="journal article" date="2019" name="Sci. Rep.">
        <title>Orb-weaving spider Araneus ventricosus genome elucidates the spidroin gene catalogue.</title>
        <authorList>
            <person name="Kono N."/>
            <person name="Nakamura H."/>
            <person name="Ohtoshi R."/>
            <person name="Moran D.A.P."/>
            <person name="Shinohara A."/>
            <person name="Yoshida Y."/>
            <person name="Fujiwara M."/>
            <person name="Mori M."/>
            <person name="Tomita M."/>
            <person name="Arakawa K."/>
        </authorList>
    </citation>
    <scope>NUCLEOTIDE SEQUENCE [LARGE SCALE GENOMIC DNA]</scope>
</reference>
<organism evidence="1 2">
    <name type="scientific">Araneus ventricosus</name>
    <name type="common">Orbweaver spider</name>
    <name type="synonym">Epeira ventricosa</name>
    <dbReference type="NCBI Taxonomy" id="182803"/>
    <lineage>
        <taxon>Eukaryota</taxon>
        <taxon>Metazoa</taxon>
        <taxon>Ecdysozoa</taxon>
        <taxon>Arthropoda</taxon>
        <taxon>Chelicerata</taxon>
        <taxon>Arachnida</taxon>
        <taxon>Araneae</taxon>
        <taxon>Araneomorphae</taxon>
        <taxon>Entelegynae</taxon>
        <taxon>Araneoidea</taxon>
        <taxon>Araneidae</taxon>
        <taxon>Araneus</taxon>
    </lineage>
</organism>
<dbReference type="Proteomes" id="UP000499080">
    <property type="component" value="Unassembled WGS sequence"/>
</dbReference>
<dbReference type="AlphaFoldDB" id="A0A4Y2GZ50"/>